<organism evidence="1 2">
    <name type="scientific">Paralvinella palmiformis</name>
    <dbReference type="NCBI Taxonomy" id="53620"/>
    <lineage>
        <taxon>Eukaryota</taxon>
        <taxon>Metazoa</taxon>
        <taxon>Spiralia</taxon>
        <taxon>Lophotrochozoa</taxon>
        <taxon>Annelida</taxon>
        <taxon>Polychaeta</taxon>
        <taxon>Sedentaria</taxon>
        <taxon>Canalipalpata</taxon>
        <taxon>Terebellida</taxon>
        <taxon>Terebelliformia</taxon>
        <taxon>Alvinellidae</taxon>
        <taxon>Paralvinella</taxon>
    </lineage>
</organism>
<name>A0AAD9KD81_9ANNE</name>
<keyword evidence="2" id="KW-1185">Reference proteome</keyword>
<dbReference type="InterPro" id="IPR036179">
    <property type="entry name" value="Ig-like_dom_sf"/>
</dbReference>
<comment type="caution">
    <text evidence="1">The sequence shown here is derived from an EMBL/GenBank/DDBJ whole genome shotgun (WGS) entry which is preliminary data.</text>
</comment>
<evidence type="ECO:0008006" key="3">
    <source>
        <dbReference type="Google" id="ProtNLM"/>
    </source>
</evidence>
<gene>
    <name evidence="1" type="ORF">LSH36_13g11026</name>
</gene>
<evidence type="ECO:0000313" key="2">
    <source>
        <dbReference type="Proteomes" id="UP001208570"/>
    </source>
</evidence>
<sequence length="110" mass="12909">MENLTRYTNDMVRIRCEITGSPLPTYTWYKDSVPVLQLGERYSVKTTVWGSRSDNPHRSLMATQKYKDLMNIIRINGVPISFDDMFYCELTSWNIGGNCLKRLFLCYNHD</sequence>
<dbReference type="AlphaFoldDB" id="A0AAD9KD81"/>
<proteinExistence type="predicted"/>
<accession>A0AAD9KD81</accession>
<reference evidence="1" key="1">
    <citation type="journal article" date="2023" name="Mol. Biol. Evol.">
        <title>Third-Generation Sequencing Reveals the Adaptive Role of the Epigenome in Three Deep-Sea Polychaetes.</title>
        <authorList>
            <person name="Perez M."/>
            <person name="Aroh O."/>
            <person name="Sun Y."/>
            <person name="Lan Y."/>
            <person name="Juniper S.K."/>
            <person name="Young C.R."/>
            <person name="Angers B."/>
            <person name="Qian P.Y."/>
        </authorList>
    </citation>
    <scope>NUCLEOTIDE SEQUENCE</scope>
    <source>
        <strain evidence="1">P08H-3</strain>
    </source>
</reference>
<dbReference type="Proteomes" id="UP001208570">
    <property type="component" value="Unassembled WGS sequence"/>
</dbReference>
<dbReference type="InterPro" id="IPR013783">
    <property type="entry name" value="Ig-like_fold"/>
</dbReference>
<dbReference type="Gene3D" id="2.60.40.10">
    <property type="entry name" value="Immunoglobulins"/>
    <property type="match status" value="1"/>
</dbReference>
<dbReference type="SUPFAM" id="SSF48726">
    <property type="entry name" value="Immunoglobulin"/>
    <property type="match status" value="1"/>
</dbReference>
<protein>
    <recommendedName>
        <fullName evidence="3">Ig-like domain-containing protein</fullName>
    </recommendedName>
</protein>
<evidence type="ECO:0000313" key="1">
    <source>
        <dbReference type="EMBL" id="KAK2168920.1"/>
    </source>
</evidence>
<dbReference type="EMBL" id="JAODUP010000013">
    <property type="protein sequence ID" value="KAK2168920.1"/>
    <property type="molecule type" value="Genomic_DNA"/>
</dbReference>